<accession>A0A0G4AL03</accession>
<dbReference type="GeneID" id="24923352"/>
<keyword evidence="3" id="KW-1185">Reference proteome</keyword>
<evidence type="ECO:0000256" key="1">
    <source>
        <dbReference type="SAM" id="MobiDB-lite"/>
    </source>
</evidence>
<proteinExistence type="predicted"/>
<organism evidence="2 3">
    <name type="scientific">Gyrovirus GyV8</name>
    <dbReference type="NCBI Taxonomy" id="1670973"/>
    <lineage>
        <taxon>Viruses</taxon>
        <taxon>Monodnaviria</taxon>
        <taxon>Shotokuvirae</taxon>
        <taxon>Commensaviricota</taxon>
        <taxon>Cardeaviricetes</taxon>
        <taxon>Sanitavirales</taxon>
        <taxon>Anelloviridae</taxon>
        <taxon>Gyrovirus</taxon>
        <taxon>Gyrovirus fulgla1</taxon>
    </lineage>
</organism>
<name>A0A0G4AL03_9VIRU</name>
<dbReference type="Proteomes" id="UP000110876">
    <property type="component" value="Segment"/>
</dbReference>
<evidence type="ECO:0000313" key="2">
    <source>
        <dbReference type="EMBL" id="AKM76224.1"/>
    </source>
</evidence>
<dbReference type="EMBL" id="KR137527">
    <property type="protein sequence ID" value="AKM76224.1"/>
    <property type="molecule type" value="Genomic_DNA"/>
</dbReference>
<feature type="compositionally biased region" description="Polar residues" evidence="1">
    <location>
        <begin position="22"/>
        <end position="37"/>
    </location>
</feature>
<sequence>MLPDLTSQWNIYWNQHADDGQNRTNRLPNGTESALDSIGTTAPAVRGSHILEYRNQRRKTCQRRLKELIRLSKLDIYQQDIHYLNRRIAHAQRVLDLIQSTPF</sequence>
<dbReference type="KEGG" id="vg:24923352"/>
<feature type="region of interest" description="Disordered" evidence="1">
    <location>
        <begin position="18"/>
        <end position="37"/>
    </location>
</feature>
<evidence type="ECO:0000313" key="3">
    <source>
        <dbReference type="Proteomes" id="UP000110876"/>
    </source>
</evidence>
<reference evidence="2 3" key="1">
    <citation type="journal article" date="2015" name="Arch. Virol.">
        <title>A gyrovirus infecting a sea bird.</title>
        <authorList>
            <person name="Li L."/>
            <person name="Pesavento P.A."/>
            <person name="Gaynor A.M."/>
            <person name="Duerr R.S."/>
            <person name="Phan T.G."/>
            <person name="Zhang W."/>
            <person name="Deng X."/>
            <person name="Delwart E."/>
        </authorList>
    </citation>
    <scope>NUCLEOTIDE SEQUENCE [LARGE SCALE GENOMIC DNA]</scope>
    <source>
        <strain evidence="2">GyV8</strain>
    </source>
</reference>
<protein>
    <submittedName>
        <fullName evidence="2">Uncharacterized protein</fullName>
    </submittedName>
</protein>
<dbReference type="RefSeq" id="YP_009154716.1">
    <property type="nucleotide sequence ID" value="NC_027430.1"/>
</dbReference>